<feature type="non-terminal residue" evidence="1">
    <location>
        <position position="39"/>
    </location>
</feature>
<comment type="caution">
    <text evidence="1">The sequence shown here is derived from an EMBL/GenBank/DDBJ whole genome shotgun (WGS) entry which is preliminary data.</text>
</comment>
<dbReference type="Proteomes" id="UP000187429">
    <property type="component" value="Unassembled WGS sequence"/>
</dbReference>
<gene>
    <name evidence="1" type="ORF">AYI69_g10698</name>
</gene>
<reference evidence="2" key="1">
    <citation type="submission" date="2017-01" db="EMBL/GenBank/DDBJ databases">
        <authorList>
            <person name="Wang Y."/>
            <person name="White M."/>
            <person name="Kvist S."/>
            <person name="Moncalvo J.-M."/>
        </authorList>
    </citation>
    <scope>NUCLEOTIDE SEQUENCE [LARGE SCALE GENOMIC DNA]</scope>
    <source>
        <strain evidence="2">ID-206-W2</strain>
    </source>
</reference>
<organism evidence="1 2">
    <name type="scientific">Smittium culicis</name>
    <dbReference type="NCBI Taxonomy" id="133412"/>
    <lineage>
        <taxon>Eukaryota</taxon>
        <taxon>Fungi</taxon>
        <taxon>Fungi incertae sedis</taxon>
        <taxon>Zoopagomycota</taxon>
        <taxon>Kickxellomycotina</taxon>
        <taxon>Harpellomycetes</taxon>
        <taxon>Harpellales</taxon>
        <taxon>Legeriomycetaceae</taxon>
        <taxon>Smittium</taxon>
    </lineage>
</organism>
<evidence type="ECO:0000313" key="1">
    <source>
        <dbReference type="EMBL" id="OMJ09375.1"/>
    </source>
</evidence>
<sequence>MIKNSSPTFANFTTNLENGCHGIVHLGIGGDFLTMHAPN</sequence>
<dbReference type="OrthoDB" id="6132182at2759"/>
<name>A0A1R1X418_9FUNG</name>
<dbReference type="EMBL" id="LSSM01007081">
    <property type="protein sequence ID" value="OMJ09375.1"/>
    <property type="molecule type" value="Genomic_DNA"/>
</dbReference>
<accession>A0A1R1X418</accession>
<evidence type="ECO:0000313" key="2">
    <source>
        <dbReference type="Proteomes" id="UP000187429"/>
    </source>
</evidence>
<proteinExistence type="predicted"/>
<protein>
    <submittedName>
        <fullName evidence="1">Uncharacterized protein</fullName>
    </submittedName>
</protein>
<dbReference type="AlphaFoldDB" id="A0A1R1X418"/>
<keyword evidence="2" id="KW-1185">Reference proteome</keyword>